<dbReference type="RefSeq" id="WP_036709582.1">
    <property type="nucleotide sequence ID" value="NZ_BORW01000005.1"/>
</dbReference>
<keyword evidence="1" id="KW-0472">Membrane</keyword>
<keyword evidence="1" id="KW-0812">Transmembrane</keyword>
<feature type="transmembrane region" description="Helical" evidence="1">
    <location>
        <begin position="12"/>
        <end position="30"/>
    </location>
</feature>
<evidence type="ECO:0000256" key="1">
    <source>
        <dbReference type="SAM" id="Phobius"/>
    </source>
</evidence>
<evidence type="ECO:0000313" key="2">
    <source>
        <dbReference type="EMBL" id="GIO66585.1"/>
    </source>
</evidence>
<sequence length="90" mass="9970">MLYWLFERMNVLLPAFVICPLLAVLIGVFCRLLHVNILVGAAIALLLPLLFLANDLSALADNIDAWAMYGAIYGIVAFAVYKVCPKKVKF</sequence>
<comment type="caution">
    <text evidence="2">The sequence shown here is derived from an EMBL/GenBank/DDBJ whole genome shotgun (WGS) entry which is preliminary data.</text>
</comment>
<keyword evidence="1" id="KW-1133">Transmembrane helix</keyword>
<accession>A0ABQ4LTI7</accession>
<organism evidence="2 3">
    <name type="scientific">Paenibacillus cookii</name>
    <dbReference type="NCBI Taxonomy" id="157839"/>
    <lineage>
        <taxon>Bacteria</taxon>
        <taxon>Bacillati</taxon>
        <taxon>Bacillota</taxon>
        <taxon>Bacilli</taxon>
        <taxon>Bacillales</taxon>
        <taxon>Paenibacillaceae</taxon>
        <taxon>Paenibacillus</taxon>
    </lineage>
</organism>
<reference evidence="2 3" key="1">
    <citation type="submission" date="2021-03" db="EMBL/GenBank/DDBJ databases">
        <title>Antimicrobial resistance genes in bacteria isolated from Japanese honey, and their potential for conferring macrolide and lincosamide resistance in the American foulbrood pathogen Paenibacillus larvae.</title>
        <authorList>
            <person name="Okamoto M."/>
            <person name="Kumagai M."/>
            <person name="Kanamori H."/>
            <person name="Takamatsu D."/>
        </authorList>
    </citation>
    <scope>NUCLEOTIDE SEQUENCE [LARGE SCALE GENOMIC DNA]</scope>
    <source>
        <strain evidence="2 3">J21TS3</strain>
    </source>
</reference>
<protein>
    <submittedName>
        <fullName evidence="2">Uncharacterized protein</fullName>
    </submittedName>
</protein>
<dbReference type="EMBL" id="BORW01000005">
    <property type="protein sequence ID" value="GIO66585.1"/>
    <property type="molecule type" value="Genomic_DNA"/>
</dbReference>
<gene>
    <name evidence="2" type="ORF">J21TS3_14060</name>
</gene>
<feature type="transmembrane region" description="Helical" evidence="1">
    <location>
        <begin position="37"/>
        <end position="54"/>
    </location>
</feature>
<proteinExistence type="predicted"/>
<keyword evidence="3" id="KW-1185">Reference proteome</keyword>
<name>A0ABQ4LTI7_9BACL</name>
<evidence type="ECO:0000313" key="3">
    <source>
        <dbReference type="Proteomes" id="UP000680638"/>
    </source>
</evidence>
<dbReference type="Proteomes" id="UP000680638">
    <property type="component" value="Unassembled WGS sequence"/>
</dbReference>
<feature type="transmembrane region" description="Helical" evidence="1">
    <location>
        <begin position="66"/>
        <end position="84"/>
    </location>
</feature>